<dbReference type="AlphaFoldDB" id="I4C1B8"/>
<reference evidence="2" key="1">
    <citation type="submission" date="2012-06" db="EMBL/GenBank/DDBJ databases">
        <title>Complete sequence of chromosome of Desulfomonile tiedjei DSM 6799.</title>
        <authorList>
            <person name="Lucas S."/>
            <person name="Copeland A."/>
            <person name="Lapidus A."/>
            <person name="Glavina del Rio T."/>
            <person name="Dalin E."/>
            <person name="Tice H."/>
            <person name="Bruce D."/>
            <person name="Goodwin L."/>
            <person name="Pitluck S."/>
            <person name="Peters L."/>
            <person name="Ovchinnikova G."/>
            <person name="Zeytun A."/>
            <person name="Lu M."/>
            <person name="Kyrpides N."/>
            <person name="Mavromatis K."/>
            <person name="Ivanova N."/>
            <person name="Brettin T."/>
            <person name="Detter J.C."/>
            <person name="Han C."/>
            <person name="Larimer F."/>
            <person name="Land M."/>
            <person name="Hauser L."/>
            <person name="Markowitz V."/>
            <person name="Cheng J.-F."/>
            <person name="Hugenholtz P."/>
            <person name="Woyke T."/>
            <person name="Wu D."/>
            <person name="Spring S."/>
            <person name="Schroeder M."/>
            <person name="Brambilla E."/>
            <person name="Klenk H.-P."/>
            <person name="Eisen J.A."/>
        </authorList>
    </citation>
    <scope>NUCLEOTIDE SEQUENCE [LARGE SCALE GENOMIC DNA]</scope>
    <source>
        <strain evidence="2">ATCC 49306 / DSM 6799 / DCB-1</strain>
    </source>
</reference>
<evidence type="ECO:0000313" key="2">
    <source>
        <dbReference type="Proteomes" id="UP000006055"/>
    </source>
</evidence>
<dbReference type="HOGENOM" id="CLU_2632370_0_0_7"/>
<gene>
    <name evidence="1" type="ordered locus">Desti_0633</name>
</gene>
<dbReference type="EMBL" id="CP003360">
    <property type="protein sequence ID" value="AFM23359.1"/>
    <property type="molecule type" value="Genomic_DNA"/>
</dbReference>
<sequence length="77" mass="9076">MIDREDAERLLLNLLEVKAQEDCQRFESLVDLTDFAVQFRYDSPTPAHGLDRYYMVSETQSVIAHEERLLQDMDIIE</sequence>
<organism evidence="1 2">
    <name type="scientific">Desulfomonile tiedjei (strain ATCC 49306 / DSM 6799 / DCB-1)</name>
    <dbReference type="NCBI Taxonomy" id="706587"/>
    <lineage>
        <taxon>Bacteria</taxon>
        <taxon>Pseudomonadati</taxon>
        <taxon>Thermodesulfobacteriota</taxon>
        <taxon>Desulfomonilia</taxon>
        <taxon>Desulfomonilales</taxon>
        <taxon>Desulfomonilaceae</taxon>
        <taxon>Desulfomonile</taxon>
    </lineage>
</organism>
<protein>
    <submittedName>
        <fullName evidence="1">Uncharacterized protein</fullName>
    </submittedName>
</protein>
<evidence type="ECO:0000313" key="1">
    <source>
        <dbReference type="EMBL" id="AFM23359.1"/>
    </source>
</evidence>
<dbReference type="RefSeq" id="WP_014808515.1">
    <property type="nucleotide sequence ID" value="NC_018025.1"/>
</dbReference>
<proteinExistence type="predicted"/>
<accession>I4C1B8</accession>
<name>I4C1B8_DESTA</name>
<keyword evidence="2" id="KW-1185">Reference proteome</keyword>
<dbReference type="Proteomes" id="UP000006055">
    <property type="component" value="Chromosome"/>
</dbReference>
<dbReference type="KEGG" id="dti:Desti_0633"/>